<evidence type="ECO:0000313" key="2">
    <source>
        <dbReference type="Proteomes" id="UP001200034"/>
    </source>
</evidence>
<evidence type="ECO:0000313" key="1">
    <source>
        <dbReference type="EMBL" id="KAH8371028.1"/>
    </source>
</evidence>
<accession>A0AAD4JZZ0</accession>
<dbReference type="InterPro" id="IPR031883">
    <property type="entry name" value="DUF4763"/>
</dbReference>
<reference evidence="1" key="1">
    <citation type="journal article" date="2021" name="Mol. Ecol. Resour.">
        <title>Phylogenomic analyses of the genus Drosophila reveals genomic signals of climate adaptation.</title>
        <authorList>
            <person name="Li F."/>
            <person name="Rane R.V."/>
            <person name="Luria V."/>
            <person name="Xiong Z."/>
            <person name="Chen J."/>
            <person name="Li Z."/>
            <person name="Catullo R.A."/>
            <person name="Griffin P.C."/>
            <person name="Schiffer M."/>
            <person name="Pearce S."/>
            <person name="Lee S.F."/>
            <person name="McElroy K."/>
            <person name="Stocker A."/>
            <person name="Shirriffs J."/>
            <person name="Cockerell F."/>
            <person name="Coppin C."/>
            <person name="Sgro C.M."/>
            <person name="Karger A."/>
            <person name="Cain J.W."/>
            <person name="Weber J.A."/>
            <person name="Santpere G."/>
            <person name="Kirschner M.W."/>
            <person name="Hoffmann A.A."/>
            <person name="Oakeshott J.G."/>
            <person name="Zhang G."/>
        </authorList>
    </citation>
    <scope>NUCLEOTIDE SEQUENCE</scope>
    <source>
        <strain evidence="1">BGI-SZ-2011g</strain>
    </source>
</reference>
<dbReference type="Pfam" id="PF15960">
    <property type="entry name" value="DUF4763"/>
    <property type="match status" value="1"/>
</dbReference>
<dbReference type="EMBL" id="JAJJHW010002585">
    <property type="protein sequence ID" value="KAH8371028.1"/>
    <property type="molecule type" value="Genomic_DNA"/>
</dbReference>
<dbReference type="Proteomes" id="UP001200034">
    <property type="component" value="Unassembled WGS sequence"/>
</dbReference>
<keyword evidence="2" id="KW-1185">Reference proteome</keyword>
<organism evidence="1 2">
    <name type="scientific">Drosophila rubida</name>
    <dbReference type="NCBI Taxonomy" id="30044"/>
    <lineage>
        <taxon>Eukaryota</taxon>
        <taxon>Metazoa</taxon>
        <taxon>Ecdysozoa</taxon>
        <taxon>Arthropoda</taxon>
        <taxon>Hexapoda</taxon>
        <taxon>Insecta</taxon>
        <taxon>Pterygota</taxon>
        <taxon>Neoptera</taxon>
        <taxon>Endopterygota</taxon>
        <taxon>Diptera</taxon>
        <taxon>Brachycera</taxon>
        <taxon>Muscomorpha</taxon>
        <taxon>Ephydroidea</taxon>
        <taxon>Drosophilidae</taxon>
        <taxon>Drosophila</taxon>
    </lineage>
</organism>
<comment type="caution">
    <text evidence="1">The sequence shown here is derived from an EMBL/GenBank/DDBJ whole genome shotgun (WGS) entry which is preliminary data.</text>
</comment>
<protein>
    <submittedName>
        <fullName evidence="1">Uncharacterized protein</fullName>
    </submittedName>
</protein>
<sequence length="238" mass="28324">MAERNALTWYKGKCHAPGIIVEEVSETVDSTQETLFVAEEPDWNEAYDELESIKKRLLVLRSKLLVPPHDPCEKKFPEELEDESFMTPNQQLILELRRSNSELKCQLKKLMLHLQSTRSQIKTLEAMRCQMNKSFVKLSNELVNFQTFQTKAIEFFAICLERHEHIKMCKVDDEHFASKVQTMMHHTKARMRYLVPLRCHEHLHYDLSVELILMRIFLHSLFSNMMEDWNQCRRRLSQ</sequence>
<proteinExistence type="predicted"/>
<dbReference type="AlphaFoldDB" id="A0AAD4JZZ0"/>
<name>A0AAD4JZZ0_9MUSC</name>
<gene>
    <name evidence="1" type="ORF">KR093_005943</name>
</gene>